<evidence type="ECO:0000256" key="10">
    <source>
        <dbReference type="ARBA" id="ARBA00023204"/>
    </source>
</evidence>
<feature type="domain" description="ABC transporter" evidence="14">
    <location>
        <begin position="499"/>
        <end position="825"/>
    </location>
</feature>
<dbReference type="SMART" id="SM00382">
    <property type="entry name" value="AAA"/>
    <property type="match status" value="2"/>
</dbReference>
<dbReference type="PROSITE" id="PS00211">
    <property type="entry name" value="ABC_TRANSPORTER_1"/>
    <property type="match status" value="2"/>
</dbReference>
<dbReference type="GO" id="GO:0005737">
    <property type="term" value="C:cytoplasm"/>
    <property type="evidence" value="ECO:0007669"/>
    <property type="project" value="UniProtKB-SubCell"/>
</dbReference>
<evidence type="ECO:0000256" key="7">
    <source>
        <dbReference type="ARBA" id="ARBA00022840"/>
    </source>
</evidence>
<dbReference type="PANTHER" id="PTHR43152">
    <property type="entry name" value="UVRABC SYSTEM PROTEIN A"/>
    <property type="match status" value="1"/>
</dbReference>
<dbReference type="Gene3D" id="3.40.50.300">
    <property type="entry name" value="P-loop containing nucleotide triphosphate hydrolases"/>
    <property type="match status" value="3"/>
</dbReference>
<dbReference type="GO" id="GO:0005524">
    <property type="term" value="F:ATP binding"/>
    <property type="evidence" value="ECO:0007669"/>
    <property type="project" value="UniProtKB-KW"/>
</dbReference>
<dbReference type="InterPro" id="IPR027417">
    <property type="entry name" value="P-loop_NTPase"/>
</dbReference>
<keyword evidence="9" id="KW-0238">DNA-binding</keyword>
<dbReference type="Proteomes" id="UP000236000">
    <property type="component" value="Unassembled WGS sequence"/>
</dbReference>
<dbReference type="GO" id="GO:0004518">
    <property type="term" value="F:nuclease activity"/>
    <property type="evidence" value="ECO:0007669"/>
    <property type="project" value="UniProtKB-KW"/>
</dbReference>
<keyword evidence="10" id="KW-0234">DNA repair</keyword>
<dbReference type="SUPFAM" id="SSF52540">
    <property type="entry name" value="P-loop containing nucleoside triphosphate hydrolases"/>
    <property type="match status" value="2"/>
</dbReference>
<keyword evidence="3" id="KW-0677">Repeat</keyword>
<dbReference type="RefSeq" id="WP_102714559.1">
    <property type="nucleotide sequence ID" value="NZ_PJKA01000012.1"/>
</dbReference>
<evidence type="ECO:0000313" key="15">
    <source>
        <dbReference type="EMBL" id="PNC17805.1"/>
    </source>
</evidence>
<evidence type="ECO:0000256" key="12">
    <source>
        <dbReference type="ARBA" id="ARBA00039316"/>
    </source>
</evidence>
<keyword evidence="7" id="KW-0067">ATP-binding</keyword>
<comment type="subcellular location">
    <subcellularLocation>
        <location evidence="1">Cytoplasm</location>
    </subcellularLocation>
</comment>
<dbReference type="PANTHER" id="PTHR43152:SF3">
    <property type="entry name" value="UVRABC SYSTEM PROTEIN A"/>
    <property type="match status" value="1"/>
</dbReference>
<comment type="similarity">
    <text evidence="11">Belongs to the ABC transporter superfamily. UvrA family.</text>
</comment>
<dbReference type="InterPro" id="IPR017871">
    <property type="entry name" value="ABC_transporter-like_CS"/>
</dbReference>
<dbReference type="Pfam" id="PF17760">
    <property type="entry name" value="UvrA_inter"/>
    <property type="match status" value="1"/>
</dbReference>
<dbReference type="InterPro" id="IPR041102">
    <property type="entry name" value="UvrA_inter"/>
</dbReference>
<dbReference type="InterPro" id="IPR003439">
    <property type="entry name" value="ABC_transporter-like_ATP-bd"/>
</dbReference>
<evidence type="ECO:0000256" key="4">
    <source>
        <dbReference type="ARBA" id="ARBA00022741"/>
    </source>
</evidence>
<keyword evidence="4" id="KW-0547">Nucleotide-binding</keyword>
<proteinExistence type="inferred from homology"/>
<gene>
    <name evidence="15" type="primary">uvrA</name>
    <name evidence="15" type="ORF">CXU22_08685</name>
</gene>
<evidence type="ECO:0000259" key="14">
    <source>
        <dbReference type="PROSITE" id="PS50893"/>
    </source>
</evidence>
<evidence type="ECO:0000256" key="9">
    <source>
        <dbReference type="ARBA" id="ARBA00023125"/>
    </source>
</evidence>
<evidence type="ECO:0000256" key="1">
    <source>
        <dbReference type="ARBA" id="ARBA00004496"/>
    </source>
</evidence>
<keyword evidence="8" id="KW-0267">Excision nuclease</keyword>
<reference evidence="15 16" key="1">
    <citation type="journal article" date="2017" name="BMC Genomics">
        <title>Genome sequencing of 39 Akkermansia muciniphila isolates reveals its population structure, genomic and functional diverisity, and global distribution in mammalian gut microbiotas.</title>
        <authorList>
            <person name="Guo X."/>
            <person name="Li S."/>
            <person name="Zhang J."/>
            <person name="Wu F."/>
            <person name="Li X."/>
            <person name="Wu D."/>
            <person name="Zhang M."/>
            <person name="Ou Z."/>
            <person name="Jie Z."/>
            <person name="Yan Q."/>
            <person name="Li P."/>
            <person name="Yi J."/>
            <person name="Peng Y."/>
        </authorList>
    </citation>
    <scope>NUCLEOTIDE SEQUENCE [LARGE SCALE GENOMIC DNA]</scope>
    <source>
        <strain evidence="15 16">GP24</strain>
    </source>
</reference>
<evidence type="ECO:0000256" key="3">
    <source>
        <dbReference type="ARBA" id="ARBA00022737"/>
    </source>
</evidence>
<protein>
    <recommendedName>
        <fullName evidence="12">UvrABC system protein A</fullName>
    </recommendedName>
    <alternativeName>
        <fullName evidence="13">Excinuclease ABC subunit A</fullName>
    </alternativeName>
</protein>
<evidence type="ECO:0000256" key="5">
    <source>
        <dbReference type="ARBA" id="ARBA00022763"/>
    </source>
</evidence>
<dbReference type="Gene3D" id="3.30.190.20">
    <property type="match status" value="1"/>
</dbReference>
<dbReference type="EMBL" id="PJKA01000012">
    <property type="protein sequence ID" value="PNC17805.1"/>
    <property type="molecule type" value="Genomic_DNA"/>
</dbReference>
<dbReference type="Gene3D" id="1.20.1580.10">
    <property type="entry name" value="ABC transporter ATPase like domain"/>
    <property type="match status" value="3"/>
</dbReference>
<feature type="domain" description="ABC transporter" evidence="14">
    <location>
        <begin position="228"/>
        <end position="486"/>
    </location>
</feature>
<evidence type="ECO:0000256" key="2">
    <source>
        <dbReference type="ARBA" id="ARBA00022490"/>
    </source>
</evidence>
<evidence type="ECO:0000313" key="16">
    <source>
        <dbReference type="Proteomes" id="UP000236000"/>
    </source>
</evidence>
<evidence type="ECO:0000256" key="11">
    <source>
        <dbReference type="ARBA" id="ARBA00038000"/>
    </source>
</evidence>
<name>A0A2N8HD30_9BACT</name>
<comment type="caution">
    <text evidence="15">The sequence shown here is derived from an EMBL/GenBank/DDBJ whole genome shotgun (WGS) entry which is preliminary data.</text>
</comment>
<keyword evidence="5" id="KW-0227">DNA damage</keyword>
<organism evidence="15 16">
    <name type="scientific">Akkermansia muciniphila</name>
    <dbReference type="NCBI Taxonomy" id="239935"/>
    <lineage>
        <taxon>Bacteria</taxon>
        <taxon>Pseudomonadati</taxon>
        <taxon>Verrucomicrobiota</taxon>
        <taxon>Verrucomicrobiia</taxon>
        <taxon>Verrucomicrobiales</taxon>
        <taxon>Akkermansiaceae</taxon>
        <taxon>Akkermansia</taxon>
    </lineage>
</organism>
<dbReference type="PROSITE" id="PS50893">
    <property type="entry name" value="ABC_TRANSPORTER_2"/>
    <property type="match status" value="2"/>
</dbReference>
<keyword evidence="2" id="KW-0963">Cytoplasm</keyword>
<dbReference type="GO" id="GO:0006281">
    <property type="term" value="P:DNA repair"/>
    <property type="evidence" value="ECO:0007669"/>
    <property type="project" value="UniProtKB-KW"/>
</dbReference>
<evidence type="ECO:0000256" key="8">
    <source>
        <dbReference type="ARBA" id="ARBA00022881"/>
    </source>
</evidence>
<dbReference type="GO" id="GO:0003677">
    <property type="term" value="F:DNA binding"/>
    <property type="evidence" value="ECO:0007669"/>
    <property type="project" value="UniProtKB-KW"/>
</dbReference>
<accession>A0A2N8HD30</accession>
<dbReference type="GO" id="GO:0016887">
    <property type="term" value="F:ATP hydrolysis activity"/>
    <property type="evidence" value="ECO:0007669"/>
    <property type="project" value="InterPro"/>
</dbReference>
<dbReference type="InterPro" id="IPR003593">
    <property type="entry name" value="AAA+_ATPase"/>
</dbReference>
<keyword evidence="6" id="KW-0228">DNA excision</keyword>
<dbReference type="OrthoDB" id="9809851at2"/>
<dbReference type="AlphaFoldDB" id="A0A2N8HD30"/>
<evidence type="ECO:0000256" key="6">
    <source>
        <dbReference type="ARBA" id="ARBA00022769"/>
    </source>
</evidence>
<evidence type="ECO:0000256" key="13">
    <source>
        <dbReference type="ARBA" id="ARBA00042156"/>
    </source>
</evidence>
<sequence length="833" mass="89328">MNLPISIRGARQHNLRNLDLDLPSNKLIVFSGPSGSGKSSLAFDTLFSESRRRFLDCLSARARQGMEQPEKPEVDSITGLPPALCLEQSVRQQSSRTLLGSITEILDYLRILYAAAGTPHDPETGQELVRKSPDRITEELVSLPEQTRLVLAAPAETLLAQDPAATLGDFQRQGFLRVYWNGEVRDIEEIGPPSPPPPDAALVIDRIIIRGEGTASRVADSLQTALRINPDEVRAIITRPGEEAAVQAFHTRYRNPETGFLLPQLTPRHFSFNSPLGACPACQGSGLNDRENAPCPACGGLRLSPLALAVTMHTPGRAYNLAELTALPLEDMAGEVERLETPASLATALNPLMGEINKRVRFLNELGLSYLSLDRQANTLSGGELQRARLASQLGGALSGVLYILDEPTAGLHPSDTDRLLHALRSLRDQGNTVLVVEHDEQILNAADHLVDMGPGSGANGGRILAQGTLPEILENAESPTGAWLSGKRSMPASAHRALPSSRLILTGATKHNLNNVTLNIPVGALTCISGPSGSGKSTLVRDCLIPAVRQDLAGKKGVPRIVQGSEHLNRLVVIDQSPIGKTPRSTPATATGLLQVLRPLYAQLPLSKQRGYTAARFSPNIRGGRCERCLGTGMIEVDMNFLGNVTMPCDACQGQCYNRETLEVTWKGKSIAQALALTVDEAADFFSSLPKATAILKSMQDVGLGYLSLNRRADTLSGGESQRIKIAAELAKAPAWKLAEDGKRALFILDEPTSGLHFNEVALLLTALFRLRAAGHTVLCVEHHKDLLDAADYLVDMGPGAGRHGGNIVAEGTPAAVAAMPEAPTSRWLSSH</sequence>